<proteinExistence type="predicted"/>
<comment type="caution">
    <text evidence="3">The sequence shown here is derived from an EMBL/GenBank/DDBJ whole genome shotgun (WGS) entry which is preliminary data.</text>
</comment>
<feature type="chain" id="PRO_5031136355" evidence="2">
    <location>
        <begin position="21"/>
        <end position="131"/>
    </location>
</feature>
<sequence length="131" mass="14740">MKALFFTLLFLGSLSLVAQAQKQEHHAERPDGIDRTAVQAEALTRQMTEQLHLNEGQIVRLYKVNSIKVAQADEIEWQHHENPMRMQQALSELQSHYDAECSRILTPTQLSLMRGPQPTPAPQPDTEGGLG</sequence>
<evidence type="ECO:0000256" key="1">
    <source>
        <dbReference type="SAM" id="MobiDB-lite"/>
    </source>
</evidence>
<gene>
    <name evidence="3" type="ORF">HW554_00825</name>
</gene>
<feature type="signal peptide" evidence="2">
    <location>
        <begin position="1"/>
        <end position="20"/>
    </location>
</feature>
<dbReference type="EMBL" id="JABKAU010000001">
    <property type="protein sequence ID" value="NVO29732.1"/>
    <property type="molecule type" value="Genomic_DNA"/>
</dbReference>
<protein>
    <submittedName>
        <fullName evidence="3">Uncharacterized protein</fullName>
    </submittedName>
</protein>
<organism evidence="3 4">
    <name type="scientific">Hymenobacter lapidiphilus</name>
    <dbReference type="NCBI Taxonomy" id="2608003"/>
    <lineage>
        <taxon>Bacteria</taxon>
        <taxon>Pseudomonadati</taxon>
        <taxon>Bacteroidota</taxon>
        <taxon>Cytophagia</taxon>
        <taxon>Cytophagales</taxon>
        <taxon>Hymenobacteraceae</taxon>
        <taxon>Hymenobacter</taxon>
    </lineage>
</organism>
<accession>A0A7Y7PL30</accession>
<feature type="region of interest" description="Disordered" evidence="1">
    <location>
        <begin position="111"/>
        <end position="131"/>
    </location>
</feature>
<keyword evidence="4" id="KW-1185">Reference proteome</keyword>
<dbReference type="AlphaFoldDB" id="A0A7Y7PL30"/>
<name>A0A7Y7PL30_9BACT</name>
<reference evidence="3 4" key="1">
    <citation type="submission" date="2020-05" db="EMBL/GenBank/DDBJ databases">
        <title>Hymenobacter terrestris sp. nov. and Hymenobacter lapidiphilus sp. nov., isolated from regoliths in Antarctica.</title>
        <authorList>
            <person name="Sedlacek I."/>
            <person name="Pantucek R."/>
            <person name="Zeman M."/>
            <person name="Holochova P."/>
            <person name="Kralova S."/>
            <person name="Stankova E."/>
            <person name="Sedo O."/>
            <person name="Micenkova L."/>
            <person name="Svec P."/>
            <person name="Gupta V."/>
            <person name="Sood U."/>
            <person name="Korpole U.S."/>
            <person name="Lal R."/>
        </authorList>
    </citation>
    <scope>NUCLEOTIDE SEQUENCE [LARGE SCALE GENOMIC DNA]</scope>
    <source>
        <strain evidence="3 4">P5342</strain>
    </source>
</reference>
<evidence type="ECO:0000256" key="2">
    <source>
        <dbReference type="SAM" id="SignalP"/>
    </source>
</evidence>
<evidence type="ECO:0000313" key="3">
    <source>
        <dbReference type="EMBL" id="NVO29732.1"/>
    </source>
</evidence>
<dbReference type="Proteomes" id="UP000565521">
    <property type="component" value="Unassembled WGS sequence"/>
</dbReference>
<evidence type="ECO:0000313" key="4">
    <source>
        <dbReference type="Proteomes" id="UP000565521"/>
    </source>
</evidence>
<dbReference type="RefSeq" id="WP_176906451.1">
    <property type="nucleotide sequence ID" value="NZ_JABKAU010000001.1"/>
</dbReference>
<keyword evidence="2" id="KW-0732">Signal</keyword>